<keyword evidence="2" id="KW-0238">DNA-binding</keyword>
<reference evidence="5 6" key="1">
    <citation type="submission" date="2019-04" db="EMBL/GenBank/DDBJ databases">
        <title>Natronospirillum operosus gen. nov., sp. nov., a haloalkaliphilic satellite isolated from decaying biomass of laboratory culture of cyanobacterium Geitlerinema sp. and proposal of Natronospirillaceae fam. nov. and Saccharospirillaceae fam. nov.</title>
        <authorList>
            <person name="Kevbrin V."/>
            <person name="Boltyanskaya Y."/>
            <person name="Koziaeva V."/>
            <person name="Grouzdev D.S."/>
            <person name="Park M."/>
            <person name="Cho J."/>
        </authorList>
    </citation>
    <scope>NUCLEOTIDE SEQUENCE [LARGE SCALE GENOMIC DNA]</scope>
    <source>
        <strain evidence="5 6">G-116</strain>
    </source>
</reference>
<protein>
    <submittedName>
        <fullName evidence="5">AraC family transcriptional regulator</fullName>
    </submittedName>
</protein>
<gene>
    <name evidence="5" type="ORF">E4656_04525</name>
</gene>
<dbReference type="AlphaFoldDB" id="A0A4Z0WJK6"/>
<dbReference type="GO" id="GO:0003700">
    <property type="term" value="F:DNA-binding transcription factor activity"/>
    <property type="evidence" value="ECO:0007669"/>
    <property type="project" value="InterPro"/>
</dbReference>
<dbReference type="RefSeq" id="WP_135481544.1">
    <property type="nucleotide sequence ID" value="NZ_SRMF01000001.1"/>
</dbReference>
<accession>A0A4Z0WJK6</accession>
<dbReference type="OrthoDB" id="6003540at2"/>
<evidence type="ECO:0000256" key="1">
    <source>
        <dbReference type="ARBA" id="ARBA00023015"/>
    </source>
</evidence>
<dbReference type="SMART" id="SM00342">
    <property type="entry name" value="HTH_ARAC"/>
    <property type="match status" value="1"/>
</dbReference>
<dbReference type="Gene3D" id="1.10.10.60">
    <property type="entry name" value="Homeodomain-like"/>
    <property type="match status" value="1"/>
</dbReference>
<keyword evidence="6" id="KW-1185">Reference proteome</keyword>
<proteinExistence type="predicted"/>
<keyword evidence="3" id="KW-0804">Transcription</keyword>
<dbReference type="GO" id="GO:0043565">
    <property type="term" value="F:sequence-specific DNA binding"/>
    <property type="evidence" value="ECO:0007669"/>
    <property type="project" value="InterPro"/>
</dbReference>
<name>A0A4Z0WJK6_9GAMM</name>
<keyword evidence="1" id="KW-0805">Transcription regulation</keyword>
<dbReference type="InterPro" id="IPR050204">
    <property type="entry name" value="AraC_XylS_family_regulators"/>
</dbReference>
<dbReference type="Proteomes" id="UP000297475">
    <property type="component" value="Unassembled WGS sequence"/>
</dbReference>
<evidence type="ECO:0000256" key="2">
    <source>
        <dbReference type="ARBA" id="ARBA00023125"/>
    </source>
</evidence>
<dbReference type="EMBL" id="SRMF01000001">
    <property type="protein sequence ID" value="TGG95681.1"/>
    <property type="molecule type" value="Genomic_DNA"/>
</dbReference>
<evidence type="ECO:0000313" key="6">
    <source>
        <dbReference type="Proteomes" id="UP000297475"/>
    </source>
</evidence>
<dbReference type="PANTHER" id="PTHR46796">
    <property type="entry name" value="HTH-TYPE TRANSCRIPTIONAL ACTIVATOR RHAS-RELATED"/>
    <property type="match status" value="1"/>
</dbReference>
<evidence type="ECO:0000259" key="4">
    <source>
        <dbReference type="PROSITE" id="PS01124"/>
    </source>
</evidence>
<organism evidence="5 6">
    <name type="scientific">Natronospirillum operosum</name>
    <dbReference type="NCBI Taxonomy" id="2759953"/>
    <lineage>
        <taxon>Bacteria</taxon>
        <taxon>Pseudomonadati</taxon>
        <taxon>Pseudomonadota</taxon>
        <taxon>Gammaproteobacteria</taxon>
        <taxon>Oceanospirillales</taxon>
        <taxon>Natronospirillaceae</taxon>
        <taxon>Natronospirillum</taxon>
    </lineage>
</organism>
<feature type="domain" description="HTH araC/xylS-type" evidence="4">
    <location>
        <begin position="206"/>
        <end position="307"/>
    </location>
</feature>
<sequence>MIYSPSASDRVLETCARVIDAPPAEWSCALLSLTGLTRLRVSLNGTSRRSGSLAHLALPNGSISCVRLHQRTITDSFNGPLPTLVMLRLGVVDLSMPGRSRLPGQSDIFLLEPGQRLVSLVPHEAEGLLIRFQAMPESAPLRLADYAVESIRTEVGQFIADTRYVIDHAVLVRRAILLLERLRALLSGRWLPSLPSPTNSSDPRVEQVLRFIQAEPDWTFCMDFLAARVHTGARNLYRLIRRQTGITPYACYQRARLLRVREDIARLVDPGATVSWYATGHGFTHLSRFSGDYRRLFGELPSVTLAQRKALTDPHQAPLLDGRINLKISSTDDQALN</sequence>
<evidence type="ECO:0000256" key="3">
    <source>
        <dbReference type="ARBA" id="ARBA00023163"/>
    </source>
</evidence>
<dbReference type="Pfam" id="PF12833">
    <property type="entry name" value="HTH_18"/>
    <property type="match status" value="1"/>
</dbReference>
<comment type="caution">
    <text evidence="5">The sequence shown here is derived from an EMBL/GenBank/DDBJ whole genome shotgun (WGS) entry which is preliminary data.</text>
</comment>
<dbReference type="InterPro" id="IPR018060">
    <property type="entry name" value="HTH_AraC"/>
</dbReference>
<evidence type="ECO:0000313" key="5">
    <source>
        <dbReference type="EMBL" id="TGG95681.1"/>
    </source>
</evidence>
<dbReference type="PROSITE" id="PS01124">
    <property type="entry name" value="HTH_ARAC_FAMILY_2"/>
    <property type="match status" value="1"/>
</dbReference>